<dbReference type="Gene3D" id="2.30.29.30">
    <property type="entry name" value="Pleckstrin-homology domain (PH domain)/Phosphotyrosine-binding domain (PTB)"/>
    <property type="match status" value="1"/>
</dbReference>
<dbReference type="EMBL" id="GL870959">
    <property type="protein sequence ID" value="EGC39357.1"/>
    <property type="molecule type" value="Genomic_DNA"/>
</dbReference>
<dbReference type="GO" id="GO:0043325">
    <property type="term" value="F:phosphatidylinositol-3,4-bisphosphate binding"/>
    <property type="evidence" value="ECO:0000318"/>
    <property type="project" value="GO_Central"/>
</dbReference>
<dbReference type="KEGG" id="dpp:DICPUDRAFT_147887"/>
<dbReference type="InterPro" id="IPR001849">
    <property type="entry name" value="PH_domain"/>
</dbReference>
<sequence>MSKKNQETNVNLATTNIITPVPIKGVSYDSIKDQVKKVGYLKKLGGKGISKNWRKRFFAITNAGILYYFKHRTSSEPVGAINLQEYTKIYKDKSKKRYFLLVNENNPSQRVFHLIADTEEELSSWINEITEFFEDDISDFKNQLSGVAKQKKEKRYYDTLKRKEIKSARVEEYDLEKLQLVFKGDRLSLLVKDGSVNSPISPDSTSRSNSISNASTLISINSTITTNIPLDNLSIKDHSSTTTPTVSNSTNSSVSPPSSSTAPTKTPRPPPRKSFPSSTSNDNLTPIIDDDDDDDSEESN</sequence>
<dbReference type="Proteomes" id="UP000001064">
    <property type="component" value="Unassembled WGS sequence"/>
</dbReference>
<dbReference type="VEuPathDB" id="AmoebaDB:DICPUDRAFT_147887"/>
<evidence type="ECO:0000313" key="3">
    <source>
        <dbReference type="EMBL" id="EGC39357.1"/>
    </source>
</evidence>
<organism evidence="3 4">
    <name type="scientific">Dictyostelium purpureum</name>
    <name type="common">Slime mold</name>
    <dbReference type="NCBI Taxonomy" id="5786"/>
    <lineage>
        <taxon>Eukaryota</taxon>
        <taxon>Amoebozoa</taxon>
        <taxon>Evosea</taxon>
        <taxon>Eumycetozoa</taxon>
        <taxon>Dictyostelia</taxon>
        <taxon>Dictyosteliales</taxon>
        <taxon>Dictyosteliaceae</taxon>
        <taxon>Dictyostelium</taxon>
    </lineage>
</organism>
<dbReference type="GeneID" id="10510027"/>
<gene>
    <name evidence="3" type="ORF">DICPUDRAFT_147887</name>
</gene>
<protein>
    <recommendedName>
        <fullName evidence="2">PH domain-containing protein</fullName>
    </recommendedName>
</protein>
<dbReference type="RefSeq" id="XP_003284145.1">
    <property type="nucleotide sequence ID" value="XM_003284097.1"/>
</dbReference>
<dbReference type="InterPro" id="IPR011993">
    <property type="entry name" value="PH-like_dom_sf"/>
</dbReference>
<dbReference type="OrthoDB" id="185175at2759"/>
<dbReference type="PANTHER" id="PTHR14336:SF8">
    <property type="entry name" value="PROTEIN OPY1"/>
    <property type="match status" value="1"/>
</dbReference>
<feature type="compositionally biased region" description="Acidic residues" evidence="1">
    <location>
        <begin position="288"/>
        <end position="300"/>
    </location>
</feature>
<dbReference type="OMA" id="KGISKNW"/>
<evidence type="ECO:0000313" key="4">
    <source>
        <dbReference type="Proteomes" id="UP000001064"/>
    </source>
</evidence>
<dbReference type="eggNOG" id="ENOG502RFFK">
    <property type="taxonomic scope" value="Eukaryota"/>
</dbReference>
<dbReference type="SMART" id="SM00233">
    <property type="entry name" value="PH"/>
    <property type="match status" value="1"/>
</dbReference>
<evidence type="ECO:0000256" key="1">
    <source>
        <dbReference type="SAM" id="MobiDB-lite"/>
    </source>
</evidence>
<dbReference type="InterPro" id="IPR051707">
    <property type="entry name" value="PI-Interact_SigTrans_Reg"/>
</dbReference>
<dbReference type="GO" id="GO:0005547">
    <property type="term" value="F:phosphatidylinositol-3,4,5-trisphosphate binding"/>
    <property type="evidence" value="ECO:0007669"/>
    <property type="project" value="UniProtKB-ARBA"/>
</dbReference>
<name>F0Z9P0_DICPU</name>
<dbReference type="PANTHER" id="PTHR14336">
    <property type="entry name" value="TANDEM PH DOMAIN CONTAINING PROTEIN"/>
    <property type="match status" value="1"/>
</dbReference>
<dbReference type="GO" id="GO:0005829">
    <property type="term" value="C:cytosol"/>
    <property type="evidence" value="ECO:0007669"/>
    <property type="project" value="UniProtKB-ARBA"/>
</dbReference>
<dbReference type="FunCoup" id="F0Z9P0">
    <property type="interactions" value="743"/>
</dbReference>
<feature type="compositionally biased region" description="Low complexity" evidence="1">
    <location>
        <begin position="240"/>
        <end position="265"/>
    </location>
</feature>
<dbReference type="InParanoid" id="F0Z9P0"/>
<dbReference type="PROSITE" id="PS50003">
    <property type="entry name" value="PH_DOMAIN"/>
    <property type="match status" value="1"/>
</dbReference>
<dbReference type="Pfam" id="PF00169">
    <property type="entry name" value="PH"/>
    <property type="match status" value="1"/>
</dbReference>
<dbReference type="GO" id="GO:0005886">
    <property type="term" value="C:plasma membrane"/>
    <property type="evidence" value="ECO:0000318"/>
    <property type="project" value="GO_Central"/>
</dbReference>
<feature type="region of interest" description="Disordered" evidence="1">
    <location>
        <begin position="238"/>
        <end position="300"/>
    </location>
</feature>
<dbReference type="GO" id="GO:0005543">
    <property type="term" value="F:phospholipid binding"/>
    <property type="evidence" value="ECO:0000318"/>
    <property type="project" value="GO_Central"/>
</dbReference>
<proteinExistence type="predicted"/>
<evidence type="ECO:0000259" key="2">
    <source>
        <dbReference type="PROSITE" id="PS50003"/>
    </source>
</evidence>
<dbReference type="SUPFAM" id="SSF50729">
    <property type="entry name" value="PH domain-like"/>
    <property type="match status" value="1"/>
</dbReference>
<dbReference type="FunFam" id="2.30.29.30:FF:000286">
    <property type="entry name" value="PH-protein kinase domain containing protein"/>
    <property type="match status" value="1"/>
</dbReference>
<reference evidence="4" key="1">
    <citation type="journal article" date="2011" name="Genome Biol.">
        <title>Comparative genomics of the social amoebae Dictyostelium discoideum and Dictyostelium purpureum.</title>
        <authorList>
            <consortium name="US DOE Joint Genome Institute (JGI-PGF)"/>
            <person name="Sucgang R."/>
            <person name="Kuo A."/>
            <person name="Tian X."/>
            <person name="Salerno W."/>
            <person name="Parikh A."/>
            <person name="Feasley C.L."/>
            <person name="Dalin E."/>
            <person name="Tu H."/>
            <person name="Huang E."/>
            <person name="Barry K."/>
            <person name="Lindquist E."/>
            <person name="Shapiro H."/>
            <person name="Bruce D."/>
            <person name="Schmutz J."/>
            <person name="Salamov A."/>
            <person name="Fey P."/>
            <person name="Gaudet P."/>
            <person name="Anjard C."/>
            <person name="Babu M.M."/>
            <person name="Basu S."/>
            <person name="Bushmanova Y."/>
            <person name="van der Wel H."/>
            <person name="Katoh-Kurasawa M."/>
            <person name="Dinh C."/>
            <person name="Coutinho P.M."/>
            <person name="Saito T."/>
            <person name="Elias M."/>
            <person name="Schaap P."/>
            <person name="Kay R.R."/>
            <person name="Henrissat B."/>
            <person name="Eichinger L."/>
            <person name="Rivero F."/>
            <person name="Putnam N.H."/>
            <person name="West C.M."/>
            <person name="Loomis W.F."/>
            <person name="Chisholm R.L."/>
            <person name="Shaulsky G."/>
            <person name="Strassmann J.E."/>
            <person name="Queller D.C."/>
            <person name="Kuspa A."/>
            <person name="Grigoriev I.V."/>
        </authorList>
    </citation>
    <scope>NUCLEOTIDE SEQUENCE [LARGE SCALE GENOMIC DNA]</scope>
    <source>
        <strain evidence="4">QSDP1</strain>
    </source>
</reference>
<dbReference type="AlphaFoldDB" id="F0Z9P0"/>
<accession>F0Z9P0</accession>
<keyword evidence="4" id="KW-1185">Reference proteome</keyword>
<feature type="domain" description="PH" evidence="2">
    <location>
        <begin position="34"/>
        <end position="134"/>
    </location>
</feature>